<dbReference type="EMBL" id="KY368640">
    <property type="protein sequence ID" value="APZ82605.1"/>
    <property type="molecule type" value="Genomic_DNA"/>
</dbReference>
<organismHost>
    <name type="scientific">Bacillus subtilis</name>
    <dbReference type="NCBI Taxonomy" id="1423"/>
</organismHost>
<protein>
    <submittedName>
        <fullName evidence="1">Uncharacterized protein</fullName>
    </submittedName>
</protein>
<evidence type="ECO:0000313" key="2">
    <source>
        <dbReference type="Proteomes" id="UP000221795"/>
    </source>
</evidence>
<sequence>MNIKNMKVYTASLQKVKNLFADKEKQVYGVFYTNSFLGHRYLCRSHVLHNDVNIQEDAAELTITTRVEKAGLLEMENTLDMLMRYSAGDLSGFTPESQYEDASVQPEPVSTSVNLYSIDVSLKMKEPVVTYQNFTLGGSSFILVNLRQHLDEEIEHTVSLLFGEAEGLYLFSKLYDQDLTARDLKLLLDLIVDENLTGKAIKAVRYESDSGLSTGIFPYEEQISSYTNTAGDYIFGTAAGYVRIPKEDIGKYKLVCEPRGSNGAFQVTLKGKNSRVHLFME</sequence>
<dbReference type="Proteomes" id="UP000221795">
    <property type="component" value="Segment"/>
</dbReference>
<reference evidence="1" key="1">
    <citation type="journal article" date="2017" name="Viruses">
        <title>Characterization of Bacillus subtilis Viruses vB_BsuM-Goe2 and vB_BsuM-Goe3.</title>
        <authorList>
            <person name="Willms I.M."/>
            <person name="Hoppert M."/>
            <person name="Hertel R."/>
        </authorList>
    </citation>
    <scope>NUCLEOTIDE SEQUENCE [LARGE SCALE GENOMIC DNA]</scope>
</reference>
<accession>A0A1Z1D9Y2</accession>
<organism evidence="1 2">
    <name type="scientific">Bacillus phage vB_BsuM-Goe3</name>
    <dbReference type="NCBI Taxonomy" id="1933063"/>
    <lineage>
        <taxon>Viruses</taxon>
        <taxon>Duplodnaviria</taxon>
        <taxon>Heunggongvirae</taxon>
        <taxon>Uroviricota</taxon>
        <taxon>Caudoviricetes</taxon>
        <taxon>Herelleviridae</taxon>
        <taxon>Bastillevirinae</taxon>
        <taxon>Grisebachstrassevirus</taxon>
        <taxon>Grisebachstrassevirus goe3</taxon>
    </lineage>
</organism>
<name>A0A1Z1D9Y2_BPGO3</name>
<gene>
    <name evidence="1" type="ORF">Goe3_c14400</name>
</gene>
<keyword evidence="2" id="KW-1185">Reference proteome</keyword>
<evidence type="ECO:0000313" key="1">
    <source>
        <dbReference type="EMBL" id="APZ82605.1"/>
    </source>
</evidence>
<proteinExistence type="predicted"/>